<evidence type="ECO:0000256" key="1">
    <source>
        <dbReference type="SAM" id="MobiDB-lite"/>
    </source>
</evidence>
<sequence>MGVQLPGQVQLALALTGLSVPDLDSEQLLASGRRLITFADTLRWESERADGAVGRVGADNSGHGMAAMRASVEGDEGARAQTRDIVRAALATAGGHVSASFLWAALKVSLVAAAVVLIMKLRAAGFFGMAGAAISRAAVEGTRALIGFLLRTTLRLLSGLCRWLFERAAALLARRRAARAIKSPGTAATPAKGTPAAPTAPTAPAQPQSRAEEIARHFSPNPKAARQAETAAKDASETARQVEAWQKAKRPTWNPDDS</sequence>
<name>A0A7X0EZ89_9ACTN</name>
<evidence type="ECO:0000313" key="3">
    <source>
        <dbReference type="EMBL" id="MBB6349937.1"/>
    </source>
</evidence>
<keyword evidence="2" id="KW-0812">Transmembrane</keyword>
<comment type="caution">
    <text evidence="3">The sequence shown here is derived from an EMBL/GenBank/DDBJ whole genome shotgun (WGS) entry which is preliminary data.</text>
</comment>
<organism evidence="3 4">
    <name type="scientific">Nonomuraea muscovyensis</name>
    <dbReference type="NCBI Taxonomy" id="1124761"/>
    <lineage>
        <taxon>Bacteria</taxon>
        <taxon>Bacillati</taxon>
        <taxon>Actinomycetota</taxon>
        <taxon>Actinomycetes</taxon>
        <taxon>Streptosporangiales</taxon>
        <taxon>Streptosporangiaceae</taxon>
        <taxon>Nonomuraea</taxon>
    </lineage>
</organism>
<dbReference type="Proteomes" id="UP000583800">
    <property type="component" value="Unassembled WGS sequence"/>
</dbReference>
<dbReference type="EMBL" id="JACHJB010000003">
    <property type="protein sequence ID" value="MBB6349937.1"/>
    <property type="molecule type" value="Genomic_DNA"/>
</dbReference>
<feature type="compositionally biased region" description="Low complexity" evidence="1">
    <location>
        <begin position="184"/>
        <end position="208"/>
    </location>
</feature>
<dbReference type="RefSeq" id="WP_185087811.1">
    <property type="nucleotide sequence ID" value="NZ_JACHJB010000003.1"/>
</dbReference>
<feature type="transmembrane region" description="Helical" evidence="2">
    <location>
        <begin position="100"/>
        <end position="119"/>
    </location>
</feature>
<dbReference type="AlphaFoldDB" id="A0A7X0EZ89"/>
<evidence type="ECO:0000256" key="2">
    <source>
        <dbReference type="SAM" id="Phobius"/>
    </source>
</evidence>
<gene>
    <name evidence="3" type="ORF">FHU36_006509</name>
</gene>
<keyword evidence="4" id="KW-1185">Reference proteome</keyword>
<reference evidence="3 4" key="1">
    <citation type="submission" date="2020-08" db="EMBL/GenBank/DDBJ databases">
        <title>Sequencing the genomes of 1000 actinobacteria strains.</title>
        <authorList>
            <person name="Klenk H.-P."/>
        </authorList>
    </citation>
    <scope>NUCLEOTIDE SEQUENCE [LARGE SCALE GENOMIC DNA]</scope>
    <source>
        <strain evidence="3 4">DSM 45913</strain>
    </source>
</reference>
<evidence type="ECO:0000313" key="4">
    <source>
        <dbReference type="Proteomes" id="UP000583800"/>
    </source>
</evidence>
<proteinExistence type="predicted"/>
<keyword evidence="2" id="KW-0472">Membrane</keyword>
<feature type="region of interest" description="Disordered" evidence="1">
    <location>
        <begin position="182"/>
        <end position="258"/>
    </location>
</feature>
<keyword evidence="2" id="KW-1133">Transmembrane helix</keyword>
<accession>A0A7X0EZ89</accession>
<protein>
    <submittedName>
        <fullName evidence="3">Uncharacterized protein</fullName>
    </submittedName>
</protein>